<dbReference type="SMART" id="SM00248">
    <property type="entry name" value="ANK"/>
    <property type="match status" value="2"/>
</dbReference>
<dbReference type="PANTHER" id="PTHR24197">
    <property type="entry name" value="ANKYRIN REPEAT DOMAIN-CONTAINING PROTEIN 61"/>
    <property type="match status" value="1"/>
</dbReference>
<evidence type="ECO:0000313" key="6">
    <source>
        <dbReference type="EMBL" id="KAK7793780.1"/>
    </source>
</evidence>
<dbReference type="SUPFAM" id="SSF48403">
    <property type="entry name" value="Ankyrin repeat"/>
    <property type="match status" value="1"/>
</dbReference>
<proteinExistence type="predicted"/>
<evidence type="ECO:0000256" key="5">
    <source>
        <dbReference type="PROSITE-ProRule" id="PRU00023"/>
    </source>
</evidence>
<comment type="caution">
    <text evidence="6">The sequence shown here is derived from an EMBL/GenBank/DDBJ whole genome shotgun (WGS) entry which is preliminary data.</text>
</comment>
<gene>
    <name evidence="6" type="ORF">R5R35_013035</name>
</gene>
<dbReference type="AlphaFoldDB" id="A0AAN9Z0Q7"/>
<feature type="repeat" description="ANK" evidence="5">
    <location>
        <begin position="28"/>
        <end position="61"/>
    </location>
</feature>
<feature type="repeat" description="ANK" evidence="5">
    <location>
        <begin position="62"/>
        <end position="94"/>
    </location>
</feature>
<evidence type="ECO:0000256" key="3">
    <source>
        <dbReference type="ARBA" id="ARBA00037385"/>
    </source>
</evidence>
<keyword evidence="2 5" id="KW-0040">ANK repeat</keyword>
<comment type="function">
    <text evidence="3">Plays an important role in regulating intracellular signaling events associated with erythroid terminal differentiation.</text>
</comment>
<evidence type="ECO:0000256" key="4">
    <source>
        <dbReference type="ARBA" id="ARBA00039237"/>
    </source>
</evidence>
<dbReference type="PROSITE" id="PS50297">
    <property type="entry name" value="ANK_REP_REGION"/>
    <property type="match status" value="2"/>
</dbReference>
<organism evidence="6 7">
    <name type="scientific">Gryllus longicercus</name>
    <dbReference type="NCBI Taxonomy" id="2509291"/>
    <lineage>
        <taxon>Eukaryota</taxon>
        <taxon>Metazoa</taxon>
        <taxon>Ecdysozoa</taxon>
        <taxon>Arthropoda</taxon>
        <taxon>Hexapoda</taxon>
        <taxon>Insecta</taxon>
        <taxon>Pterygota</taxon>
        <taxon>Neoptera</taxon>
        <taxon>Polyneoptera</taxon>
        <taxon>Orthoptera</taxon>
        <taxon>Ensifera</taxon>
        <taxon>Gryllidea</taxon>
        <taxon>Grylloidea</taxon>
        <taxon>Gryllidae</taxon>
        <taxon>Gryllinae</taxon>
        <taxon>Gryllus</taxon>
    </lineage>
</organism>
<dbReference type="InterPro" id="IPR036770">
    <property type="entry name" value="Ankyrin_rpt-contain_sf"/>
</dbReference>
<name>A0AAN9Z0Q7_9ORTH</name>
<dbReference type="PROSITE" id="PS50088">
    <property type="entry name" value="ANK_REPEAT"/>
    <property type="match status" value="2"/>
</dbReference>
<dbReference type="InterPro" id="IPR002110">
    <property type="entry name" value="Ankyrin_rpt"/>
</dbReference>
<dbReference type="PANTHER" id="PTHR24197:SF44">
    <property type="entry name" value="ANKYRIN REPEAT DOMAIN-CONTAINING PROTEIN 54"/>
    <property type="match status" value="1"/>
</dbReference>
<reference evidence="6 7" key="1">
    <citation type="submission" date="2024-03" db="EMBL/GenBank/DDBJ databases">
        <title>The genome assembly and annotation of the cricket Gryllus longicercus Weissman &amp; Gray.</title>
        <authorList>
            <person name="Szrajer S."/>
            <person name="Gray D."/>
            <person name="Ylla G."/>
        </authorList>
    </citation>
    <scope>NUCLEOTIDE SEQUENCE [LARGE SCALE GENOMIC DNA]</scope>
    <source>
        <strain evidence="6">DAG 2021-001</strain>
        <tissue evidence="6">Whole body minus gut</tissue>
    </source>
</reference>
<dbReference type="Proteomes" id="UP001378592">
    <property type="component" value="Unassembled WGS sequence"/>
</dbReference>
<sequence length="113" mass="11915">MYFRPLRRLEVLEYLVGAGANIEARNLQGATPLHSAASSDKSGSSTALLLYAGARFDVVDVEGWTPLHTAAAFANTVAMQHLLNAGADLHVRDVNGFTPADLAEGALVKLLGP</sequence>
<dbReference type="EMBL" id="JAZDUA010000361">
    <property type="protein sequence ID" value="KAK7793780.1"/>
    <property type="molecule type" value="Genomic_DNA"/>
</dbReference>
<evidence type="ECO:0000256" key="2">
    <source>
        <dbReference type="ARBA" id="ARBA00023043"/>
    </source>
</evidence>
<dbReference type="Pfam" id="PF12796">
    <property type="entry name" value="Ank_2"/>
    <property type="match status" value="1"/>
</dbReference>
<accession>A0AAN9Z0Q7</accession>
<protein>
    <recommendedName>
        <fullName evidence="4">Ankyrin repeat domain-containing protein 54</fullName>
    </recommendedName>
</protein>
<keyword evidence="7" id="KW-1185">Reference proteome</keyword>
<keyword evidence="1" id="KW-0677">Repeat</keyword>
<evidence type="ECO:0000256" key="1">
    <source>
        <dbReference type="ARBA" id="ARBA00022737"/>
    </source>
</evidence>
<dbReference type="Gene3D" id="1.25.40.20">
    <property type="entry name" value="Ankyrin repeat-containing domain"/>
    <property type="match status" value="2"/>
</dbReference>
<evidence type="ECO:0000313" key="7">
    <source>
        <dbReference type="Proteomes" id="UP001378592"/>
    </source>
</evidence>